<dbReference type="InterPro" id="IPR036388">
    <property type="entry name" value="WH-like_DNA-bd_sf"/>
</dbReference>
<dbReference type="Proteomes" id="UP001148313">
    <property type="component" value="Unassembled WGS sequence"/>
</dbReference>
<evidence type="ECO:0000259" key="1">
    <source>
        <dbReference type="Pfam" id="PF12802"/>
    </source>
</evidence>
<evidence type="ECO:0000313" key="2">
    <source>
        <dbReference type="EMBL" id="MDA4848569.1"/>
    </source>
</evidence>
<protein>
    <submittedName>
        <fullName evidence="2">ROK family transcriptional regulator</fullName>
    </submittedName>
</protein>
<gene>
    <name evidence="2" type="ORF">OOZ53_24650</name>
</gene>
<feature type="domain" description="HTH marR-type" evidence="1">
    <location>
        <begin position="11"/>
        <end position="60"/>
    </location>
</feature>
<dbReference type="EMBL" id="JAPJZH010000025">
    <property type="protein sequence ID" value="MDA4848569.1"/>
    <property type="molecule type" value="Genomic_DNA"/>
</dbReference>
<reference evidence="2" key="1">
    <citation type="submission" date="2022-11" db="EMBL/GenBank/DDBJ databases">
        <title>Hoeflea poritis sp. nov., isolated from scleractinian coral Porites lutea.</title>
        <authorList>
            <person name="Zhang G."/>
            <person name="Wei Q."/>
            <person name="Cai L."/>
        </authorList>
    </citation>
    <scope>NUCLEOTIDE SEQUENCE</scope>
    <source>
        <strain evidence="2">E7-10</strain>
    </source>
</reference>
<dbReference type="InterPro" id="IPR000835">
    <property type="entry name" value="HTH_MarR-typ"/>
</dbReference>
<keyword evidence="3" id="KW-1185">Reference proteome</keyword>
<dbReference type="Pfam" id="PF00480">
    <property type="entry name" value="ROK"/>
    <property type="match status" value="1"/>
</dbReference>
<dbReference type="Pfam" id="PF12802">
    <property type="entry name" value="MarR_2"/>
    <property type="match status" value="1"/>
</dbReference>
<dbReference type="PANTHER" id="PTHR18964">
    <property type="entry name" value="ROK (REPRESSOR, ORF, KINASE) FAMILY"/>
    <property type="match status" value="1"/>
</dbReference>
<organism evidence="2 3">
    <name type="scientific">Hoeflea poritis</name>
    <dbReference type="NCBI Taxonomy" id="2993659"/>
    <lineage>
        <taxon>Bacteria</taxon>
        <taxon>Pseudomonadati</taxon>
        <taxon>Pseudomonadota</taxon>
        <taxon>Alphaproteobacteria</taxon>
        <taxon>Hyphomicrobiales</taxon>
        <taxon>Rhizobiaceae</taxon>
        <taxon>Hoeflea</taxon>
    </lineage>
</organism>
<comment type="caution">
    <text evidence="2">The sequence shown here is derived from an EMBL/GenBank/DDBJ whole genome shotgun (WGS) entry which is preliminary data.</text>
</comment>
<dbReference type="CDD" id="cd00092">
    <property type="entry name" value="HTH_CRP"/>
    <property type="match status" value="1"/>
</dbReference>
<dbReference type="PANTHER" id="PTHR18964:SF110">
    <property type="entry name" value="TRANSCRIPTIONAL REGULATOR, XYLR-RELATED"/>
    <property type="match status" value="1"/>
</dbReference>
<dbReference type="InterPro" id="IPR043129">
    <property type="entry name" value="ATPase_NBD"/>
</dbReference>
<dbReference type="SUPFAM" id="SSF53067">
    <property type="entry name" value="Actin-like ATPase domain"/>
    <property type="match status" value="1"/>
</dbReference>
<name>A0ABT4VV37_9HYPH</name>
<sequence length="347" mass="37919">MNAVSVRSYNERLVLSLLLQNEGLSRMEIGQRTGLSAQTVSVLVRSMEQEGLVSKGEAQKGRIGPPTIPLSLNPQGAFSVGISLGHHQTDVVLIDFVGTVRFHTTIENPHPDENTNHSDFLTTVQAAVDALPKSNRERIAGIGLALPEDHHELELVPNGTIERYESLREEIESAIGIEVYVQNDITAAAAGESMFGAAKPLTDYLFFYLGARLHNRLVLNHQIFNGQMRRSYDVGLLNLQNRLEGTDNPTAPIWNQVGSWPDLGHAEIEWRKECVDQLNQSLEALSQFVPVTTVVLSSQAPKGICKQVIGELMNLNPNVTALAGDLEISPKAIGAASLPFSSKFTVQ</sequence>
<evidence type="ECO:0000313" key="3">
    <source>
        <dbReference type="Proteomes" id="UP001148313"/>
    </source>
</evidence>
<dbReference type="Gene3D" id="1.10.10.10">
    <property type="entry name" value="Winged helix-like DNA-binding domain superfamily/Winged helix DNA-binding domain"/>
    <property type="match status" value="1"/>
</dbReference>
<dbReference type="InterPro" id="IPR036390">
    <property type="entry name" value="WH_DNA-bd_sf"/>
</dbReference>
<dbReference type="InterPro" id="IPR000600">
    <property type="entry name" value="ROK"/>
</dbReference>
<dbReference type="CDD" id="cd23763">
    <property type="entry name" value="ASKHA_ATPase_ROK"/>
    <property type="match status" value="1"/>
</dbReference>
<dbReference type="Gene3D" id="3.30.420.40">
    <property type="match status" value="1"/>
</dbReference>
<proteinExistence type="predicted"/>
<dbReference type="RefSeq" id="WP_271092476.1">
    <property type="nucleotide sequence ID" value="NZ_JAPJZH010000025.1"/>
</dbReference>
<accession>A0ABT4VV37</accession>
<dbReference type="SUPFAM" id="SSF46785">
    <property type="entry name" value="Winged helix' DNA-binding domain"/>
    <property type="match status" value="1"/>
</dbReference>